<keyword evidence="3" id="KW-0285">Flavoprotein</keyword>
<comment type="cofactor">
    <cofactor evidence="1">
        <name>FAD</name>
        <dbReference type="ChEBI" id="CHEBI:57692"/>
    </cofactor>
</comment>
<evidence type="ECO:0000256" key="3">
    <source>
        <dbReference type="ARBA" id="ARBA00022630"/>
    </source>
</evidence>
<feature type="domain" description="Acyl-CoA dehydrogenase/oxidase N-terminal" evidence="8">
    <location>
        <begin position="52"/>
        <end position="121"/>
    </location>
</feature>
<dbReference type="Gene3D" id="2.40.110.10">
    <property type="entry name" value="Butyryl-CoA Dehydrogenase, subunit A, domain 2"/>
    <property type="match status" value="1"/>
</dbReference>
<dbReference type="InterPro" id="IPR036250">
    <property type="entry name" value="AcylCo_DH-like_C"/>
</dbReference>
<dbReference type="CDD" id="cd00567">
    <property type="entry name" value="ACAD"/>
    <property type="match status" value="1"/>
</dbReference>
<dbReference type="EMBL" id="CAFBNB010000051">
    <property type="protein sequence ID" value="CAB4924498.1"/>
    <property type="molecule type" value="Genomic_DNA"/>
</dbReference>
<dbReference type="InterPro" id="IPR009075">
    <property type="entry name" value="AcylCo_DH/oxidase_C"/>
</dbReference>
<keyword evidence="5" id="KW-0560">Oxidoreductase</keyword>
<dbReference type="PIRSF" id="PIRSF016578">
    <property type="entry name" value="HsaA"/>
    <property type="match status" value="1"/>
</dbReference>
<evidence type="ECO:0000256" key="1">
    <source>
        <dbReference type="ARBA" id="ARBA00001974"/>
    </source>
</evidence>
<proteinExistence type="inferred from homology"/>
<dbReference type="GO" id="GO:0003995">
    <property type="term" value="F:acyl-CoA dehydrogenase activity"/>
    <property type="evidence" value="ECO:0007669"/>
    <property type="project" value="TreeGrafter"/>
</dbReference>
<dbReference type="Pfam" id="PF02771">
    <property type="entry name" value="Acyl-CoA_dh_N"/>
    <property type="match status" value="1"/>
</dbReference>
<dbReference type="Pfam" id="PF00441">
    <property type="entry name" value="Acyl-CoA_dh_1"/>
    <property type="match status" value="1"/>
</dbReference>
<dbReference type="PANTHER" id="PTHR43884:SF25">
    <property type="entry name" value="ACYL-COA DEHYDROGENASE YDBM-RELATED"/>
    <property type="match status" value="1"/>
</dbReference>
<dbReference type="SUPFAM" id="SSF56645">
    <property type="entry name" value="Acyl-CoA dehydrogenase NM domain-like"/>
    <property type="match status" value="1"/>
</dbReference>
<accession>A0A6J7I157</accession>
<evidence type="ECO:0000259" key="8">
    <source>
        <dbReference type="Pfam" id="PF02771"/>
    </source>
</evidence>
<dbReference type="InterPro" id="IPR037069">
    <property type="entry name" value="AcylCoA_DH/ox_N_sf"/>
</dbReference>
<dbReference type="InterPro" id="IPR013786">
    <property type="entry name" value="AcylCoA_DH/ox_N"/>
</dbReference>
<sequence>MTPANNVAAHEGSTIATGSSGGKTGPVGTPDPTMSREEMVAVIRELGPRFDARAVETDLNAEFPWGNFNDLRERGFLALCVPKQYGGMGASYADYMRVSEEIGRHCGSTGLTFNMHNATMLWAGQVADLLDMGPEERETHERRRAEMFRGVVENGEIHSQPFSEGLNPGALAGIMTRAVPVEGGYLVTGRKIFASLSGAADRYNVTCQVEGEDFLRLLSVRAISDGVEIVDDWDPLGMRGTVSRTLLLKDAFVPADDEIMPGGMYDQAAKRYPYLFMSLAPSYLGLTKGILDFTRSYLRGEVAGAAKGTGRRDNPIKQFGWAEMNIKYEQSRAMLFGVVDSATLDPTQEQMVTAWAAVYTVMEHANAVAALAVRVCGGQSMLKHMPLERMYRDSRLGSTMLPWSAEVAIERIGKAYLYDD</sequence>
<dbReference type="InterPro" id="IPR046373">
    <property type="entry name" value="Acyl-CoA_Oxase/DH_mid-dom_sf"/>
</dbReference>
<organism evidence="9">
    <name type="scientific">freshwater metagenome</name>
    <dbReference type="NCBI Taxonomy" id="449393"/>
    <lineage>
        <taxon>unclassified sequences</taxon>
        <taxon>metagenomes</taxon>
        <taxon>ecological metagenomes</taxon>
    </lineage>
</organism>
<dbReference type="Gene3D" id="1.10.540.10">
    <property type="entry name" value="Acyl-CoA dehydrogenase/oxidase, N-terminal domain"/>
    <property type="match status" value="1"/>
</dbReference>
<feature type="domain" description="Acyl-CoA dehydrogenase/oxidase C-terminal" evidence="7">
    <location>
        <begin position="279"/>
        <end position="414"/>
    </location>
</feature>
<evidence type="ECO:0000256" key="6">
    <source>
        <dbReference type="SAM" id="MobiDB-lite"/>
    </source>
</evidence>
<dbReference type="AlphaFoldDB" id="A0A6J7I157"/>
<evidence type="ECO:0000259" key="7">
    <source>
        <dbReference type="Pfam" id="PF00441"/>
    </source>
</evidence>
<keyword evidence="4" id="KW-0274">FAD</keyword>
<evidence type="ECO:0000256" key="2">
    <source>
        <dbReference type="ARBA" id="ARBA00009347"/>
    </source>
</evidence>
<evidence type="ECO:0000256" key="4">
    <source>
        <dbReference type="ARBA" id="ARBA00022827"/>
    </source>
</evidence>
<protein>
    <submittedName>
        <fullName evidence="9">Unannotated protein</fullName>
    </submittedName>
</protein>
<comment type="similarity">
    <text evidence="2">Belongs to the acyl-CoA dehydrogenase family.</text>
</comment>
<reference evidence="9" key="1">
    <citation type="submission" date="2020-05" db="EMBL/GenBank/DDBJ databases">
        <authorList>
            <person name="Chiriac C."/>
            <person name="Salcher M."/>
            <person name="Ghai R."/>
            <person name="Kavagutti S V."/>
        </authorList>
    </citation>
    <scope>NUCLEOTIDE SEQUENCE</scope>
</reference>
<dbReference type="InterPro" id="IPR009100">
    <property type="entry name" value="AcylCoA_DH/oxidase_NM_dom_sf"/>
</dbReference>
<evidence type="ECO:0000256" key="5">
    <source>
        <dbReference type="ARBA" id="ARBA00023002"/>
    </source>
</evidence>
<dbReference type="GO" id="GO:0050660">
    <property type="term" value="F:flavin adenine dinucleotide binding"/>
    <property type="evidence" value="ECO:0007669"/>
    <property type="project" value="InterPro"/>
</dbReference>
<evidence type="ECO:0000313" key="9">
    <source>
        <dbReference type="EMBL" id="CAB4924498.1"/>
    </source>
</evidence>
<dbReference type="PANTHER" id="PTHR43884">
    <property type="entry name" value="ACYL-COA DEHYDROGENASE"/>
    <property type="match status" value="1"/>
</dbReference>
<gene>
    <name evidence="9" type="ORF">UFOPK3720_00402</name>
</gene>
<name>A0A6J7I157_9ZZZZ</name>
<dbReference type="Gene3D" id="1.20.140.10">
    <property type="entry name" value="Butyryl-CoA Dehydrogenase, subunit A, domain 3"/>
    <property type="match status" value="1"/>
</dbReference>
<dbReference type="SUPFAM" id="SSF47203">
    <property type="entry name" value="Acyl-CoA dehydrogenase C-terminal domain-like"/>
    <property type="match status" value="1"/>
</dbReference>
<feature type="region of interest" description="Disordered" evidence="6">
    <location>
        <begin position="1"/>
        <end position="34"/>
    </location>
</feature>